<keyword evidence="4" id="KW-1185">Reference proteome</keyword>
<gene>
    <name evidence="3" type="ORF">FF011L_30090</name>
</gene>
<evidence type="ECO:0000256" key="1">
    <source>
        <dbReference type="SAM" id="MobiDB-lite"/>
    </source>
</evidence>
<dbReference type="Proteomes" id="UP000320672">
    <property type="component" value="Chromosome"/>
</dbReference>
<dbReference type="EMBL" id="CP036262">
    <property type="protein sequence ID" value="QDS94230.1"/>
    <property type="molecule type" value="Genomic_DNA"/>
</dbReference>
<name>A0A517MH69_9BACT</name>
<evidence type="ECO:0000313" key="4">
    <source>
        <dbReference type="Proteomes" id="UP000320672"/>
    </source>
</evidence>
<dbReference type="AlphaFoldDB" id="A0A517MH69"/>
<accession>A0A517MH69</accession>
<feature type="compositionally biased region" description="Polar residues" evidence="1">
    <location>
        <begin position="206"/>
        <end position="222"/>
    </location>
</feature>
<evidence type="ECO:0000313" key="3">
    <source>
        <dbReference type="EMBL" id="QDS94230.1"/>
    </source>
</evidence>
<feature type="region of interest" description="Disordered" evidence="1">
    <location>
        <begin position="206"/>
        <end position="247"/>
    </location>
</feature>
<dbReference type="KEGG" id="rml:FF011L_30090"/>
<feature type="transmembrane region" description="Helical" evidence="2">
    <location>
        <begin position="170"/>
        <end position="192"/>
    </location>
</feature>
<proteinExistence type="predicted"/>
<keyword evidence="2" id="KW-0812">Transmembrane</keyword>
<protein>
    <submittedName>
        <fullName evidence="3">Uncharacterized protein</fullName>
    </submittedName>
</protein>
<sequence>MSDRLVTCPCGLRLKVGAGVEQARCPKCSTVLKLRVKPQGGVATQTRSANHAGPSSRARTTDKAAAGARSQVASTRGASSSKIRCQCGQVVLIPSEVKAAKCPKCSTLIRWSSTQRRSEPETTIGNQLAPDLFASQSTPLVGQFEQSSVQTASRQRSGAKRGSERRRTGWWLPVGIGVGSIALLTTTALIVFPRFLNTTVAETSALTDSTGTDDGGSRNSSGFDAKAAGSASSQKHDSDLVRIGTYPPGPRLPGTTEFLERDFIATLPWPISDYVKDVPPDVNVAPKLLEMLSPLLGELAVCYPETAYPDSKRATITRIGAKNQQLIKQWHEEFKTSGKLPDPSKLDAFDGLYQDLDGLTGQTKHSFLLVPEMDHVMPHLQAIRVLAQLTVLRFHSRKDSSSIGDRIAELGSVLRLLKIFEDQYIIGNIVCQVSRDLAYDSIASDIIHNQDLSESSGLQLLSVLDESATYKDSIQLSRVIRSEQIRASRFFYHLEKGRGAVESLMEVMSSLGTQSASASKNQEQLMKLTLSKMTVAQIRNNRDEYDRDAELILAYFDSEGFQSPDAVDPFLENYEQREQERRAWEKNLQQFRNIEAIVQEMVNHTWLTELVRPSHDALISASVRSVARRRVLIATLALQIASLQNEGESESLQNLFKRLNITESPIDPYSGQPLKTIQRNGVKIAYSVGSDRTDDRAAAADTNGDSLGDIFFDATAQ</sequence>
<feature type="compositionally biased region" description="Polar residues" evidence="1">
    <location>
        <begin position="143"/>
        <end position="156"/>
    </location>
</feature>
<keyword evidence="2" id="KW-1133">Transmembrane helix</keyword>
<reference evidence="3 4" key="1">
    <citation type="submission" date="2019-02" db="EMBL/GenBank/DDBJ databases">
        <title>Deep-cultivation of Planctomycetes and their phenomic and genomic characterization uncovers novel biology.</title>
        <authorList>
            <person name="Wiegand S."/>
            <person name="Jogler M."/>
            <person name="Boedeker C."/>
            <person name="Pinto D."/>
            <person name="Vollmers J."/>
            <person name="Rivas-Marin E."/>
            <person name="Kohn T."/>
            <person name="Peeters S.H."/>
            <person name="Heuer A."/>
            <person name="Rast P."/>
            <person name="Oberbeckmann S."/>
            <person name="Bunk B."/>
            <person name="Jeske O."/>
            <person name="Meyerdierks A."/>
            <person name="Storesund J.E."/>
            <person name="Kallscheuer N."/>
            <person name="Luecker S."/>
            <person name="Lage O.M."/>
            <person name="Pohl T."/>
            <person name="Merkel B.J."/>
            <person name="Hornburger P."/>
            <person name="Mueller R.-W."/>
            <person name="Bruemmer F."/>
            <person name="Labrenz M."/>
            <person name="Spormann A.M."/>
            <person name="Op den Camp H."/>
            <person name="Overmann J."/>
            <person name="Amann R."/>
            <person name="Jetten M.S.M."/>
            <person name="Mascher T."/>
            <person name="Medema M.H."/>
            <person name="Devos D.P."/>
            <person name="Kaster A.-K."/>
            <person name="Ovreas L."/>
            <person name="Rohde M."/>
            <person name="Galperin M.Y."/>
            <person name="Jogler C."/>
        </authorList>
    </citation>
    <scope>NUCLEOTIDE SEQUENCE [LARGE SCALE GENOMIC DNA]</scope>
    <source>
        <strain evidence="3 4">FF011L</strain>
    </source>
</reference>
<organism evidence="3 4">
    <name type="scientific">Roseimaritima multifibrata</name>
    <dbReference type="NCBI Taxonomy" id="1930274"/>
    <lineage>
        <taxon>Bacteria</taxon>
        <taxon>Pseudomonadati</taxon>
        <taxon>Planctomycetota</taxon>
        <taxon>Planctomycetia</taxon>
        <taxon>Pirellulales</taxon>
        <taxon>Pirellulaceae</taxon>
        <taxon>Roseimaritima</taxon>
    </lineage>
</organism>
<keyword evidence="2" id="KW-0472">Membrane</keyword>
<feature type="region of interest" description="Disordered" evidence="1">
    <location>
        <begin position="39"/>
        <end position="75"/>
    </location>
</feature>
<feature type="region of interest" description="Disordered" evidence="1">
    <location>
        <begin position="143"/>
        <end position="164"/>
    </location>
</feature>
<evidence type="ECO:0000256" key="2">
    <source>
        <dbReference type="SAM" id="Phobius"/>
    </source>
</evidence>